<evidence type="ECO:0000256" key="7">
    <source>
        <dbReference type="ARBA" id="ARBA00023033"/>
    </source>
</evidence>
<sequence length="509" mass="57666">MNALDADIIIVGAGLSGVGSACHLKEHCPDRSVLILEGREAMGGTWDLFRYPGIRSDSDMHTLGYNFRPWREAKAIADGPSILNYIRRTAQDHGIESLIRYGHWLKAADWCSETACWTLTVQDVANDVTITLRSRFLLMCAGYYSYRQGHQPEFPGRETFRGDFIHPQFWPEAFDAHGKRIVVIGSGATAMTLVPELAKTAAEVTMLQRSPTYVITRPARDRVANMLRRLLPESWAYAATRWKNTTMQQWLYRRSRKSPEQLKNYLIGEVRKKVGDTVDVDRHFTPSYNPWDQRLCLVPDDDLFDALRGGRARVVTDHISRLTESGIELASGETLEADTIVSATGLELVIMGDAAFSVDGKAVDFANTWTYKGIMCSDLPNLVSVFGYINASWTLRADLTAEWFCRLLNHMRDDGVDVAVPRVPEELQSMPDRDWIDDFSAGYMRRVMHRFPRQGDRAPWVNPQDYRRDRELFLKSPIDDGSLYFAPAPTSLSEETQDSGRVRNTQVVA</sequence>
<gene>
    <name evidence="9" type="ORF">EV688_11010</name>
</gene>
<dbReference type="GO" id="GO:0004499">
    <property type="term" value="F:N,N-dimethylaniline monooxygenase activity"/>
    <property type="evidence" value="ECO:0007669"/>
    <property type="project" value="InterPro"/>
</dbReference>
<evidence type="ECO:0000313" key="10">
    <source>
        <dbReference type="Proteomes" id="UP000294980"/>
    </source>
</evidence>
<dbReference type="Pfam" id="PF13450">
    <property type="entry name" value="NAD_binding_8"/>
    <property type="match status" value="1"/>
</dbReference>
<dbReference type="Pfam" id="PF00743">
    <property type="entry name" value="FMO-like"/>
    <property type="match status" value="1"/>
</dbReference>
<evidence type="ECO:0000256" key="8">
    <source>
        <dbReference type="SAM" id="MobiDB-lite"/>
    </source>
</evidence>
<name>A0A4R2KXS7_9GAMM</name>
<protein>
    <submittedName>
        <fullName evidence="9">Cation diffusion facilitator CzcD-associated flavoprotein CzcO</fullName>
    </submittedName>
</protein>
<keyword evidence="4" id="KW-0274">FAD</keyword>
<dbReference type="InterPro" id="IPR020946">
    <property type="entry name" value="Flavin_mOase-like"/>
</dbReference>
<dbReference type="OrthoDB" id="312624at2"/>
<dbReference type="Gene3D" id="3.50.50.60">
    <property type="entry name" value="FAD/NAD(P)-binding domain"/>
    <property type="match status" value="3"/>
</dbReference>
<dbReference type="PRINTS" id="PR00411">
    <property type="entry name" value="PNDRDTASEI"/>
</dbReference>
<evidence type="ECO:0000256" key="4">
    <source>
        <dbReference type="ARBA" id="ARBA00022827"/>
    </source>
</evidence>
<comment type="similarity">
    <text evidence="2">Belongs to the FAD-binding monooxygenase family.</text>
</comment>
<dbReference type="EMBL" id="SLWX01000010">
    <property type="protein sequence ID" value="TCO75058.1"/>
    <property type="molecule type" value="Genomic_DNA"/>
</dbReference>
<dbReference type="AlphaFoldDB" id="A0A4R2KXS7"/>
<keyword evidence="5" id="KW-0521">NADP</keyword>
<dbReference type="InterPro" id="IPR051820">
    <property type="entry name" value="FAD-binding_MO"/>
</dbReference>
<organism evidence="9 10">
    <name type="scientific">Chromatocurvus halotolerans</name>
    <dbReference type="NCBI Taxonomy" id="1132028"/>
    <lineage>
        <taxon>Bacteria</taxon>
        <taxon>Pseudomonadati</taxon>
        <taxon>Pseudomonadota</taxon>
        <taxon>Gammaproteobacteria</taxon>
        <taxon>Cellvibrionales</taxon>
        <taxon>Halieaceae</taxon>
        <taxon>Chromatocurvus</taxon>
    </lineage>
</organism>
<comment type="caution">
    <text evidence="9">The sequence shown here is derived from an EMBL/GenBank/DDBJ whole genome shotgun (WGS) entry which is preliminary data.</text>
</comment>
<dbReference type="PANTHER" id="PTHR43872:SF1">
    <property type="entry name" value="MONOOXYGENASE, PUTATIVE (AFU_ORTHOLOGUE AFUA_8G02570)-RELATED"/>
    <property type="match status" value="1"/>
</dbReference>
<keyword evidence="7" id="KW-0503">Monooxygenase</keyword>
<proteinExistence type="inferred from homology"/>
<evidence type="ECO:0000313" key="9">
    <source>
        <dbReference type="EMBL" id="TCO75058.1"/>
    </source>
</evidence>
<dbReference type="SUPFAM" id="SSF51905">
    <property type="entry name" value="FAD/NAD(P)-binding domain"/>
    <property type="match status" value="1"/>
</dbReference>
<dbReference type="GO" id="GO:0050661">
    <property type="term" value="F:NADP binding"/>
    <property type="evidence" value="ECO:0007669"/>
    <property type="project" value="InterPro"/>
</dbReference>
<keyword evidence="10" id="KW-1185">Reference proteome</keyword>
<evidence type="ECO:0000256" key="1">
    <source>
        <dbReference type="ARBA" id="ARBA00001974"/>
    </source>
</evidence>
<comment type="cofactor">
    <cofactor evidence="1">
        <name>FAD</name>
        <dbReference type="ChEBI" id="CHEBI:57692"/>
    </cofactor>
</comment>
<dbReference type="Proteomes" id="UP000294980">
    <property type="component" value="Unassembled WGS sequence"/>
</dbReference>
<reference evidence="9 10" key="1">
    <citation type="submission" date="2019-03" db="EMBL/GenBank/DDBJ databases">
        <title>Genomic Encyclopedia of Type Strains, Phase IV (KMG-IV): sequencing the most valuable type-strain genomes for metagenomic binning, comparative biology and taxonomic classification.</title>
        <authorList>
            <person name="Goeker M."/>
        </authorList>
    </citation>
    <scope>NUCLEOTIDE SEQUENCE [LARGE SCALE GENOMIC DNA]</scope>
    <source>
        <strain evidence="9 10">DSM 23344</strain>
    </source>
</reference>
<evidence type="ECO:0000256" key="3">
    <source>
        <dbReference type="ARBA" id="ARBA00022630"/>
    </source>
</evidence>
<accession>A0A4R2KXS7</accession>
<evidence type="ECO:0000256" key="6">
    <source>
        <dbReference type="ARBA" id="ARBA00023002"/>
    </source>
</evidence>
<keyword evidence="6" id="KW-0560">Oxidoreductase</keyword>
<dbReference type="PANTHER" id="PTHR43872">
    <property type="entry name" value="MONOOXYGENASE, PUTATIVE (AFU_ORTHOLOGUE AFUA_8G02570)-RELATED"/>
    <property type="match status" value="1"/>
</dbReference>
<feature type="region of interest" description="Disordered" evidence="8">
    <location>
        <begin position="490"/>
        <end position="509"/>
    </location>
</feature>
<dbReference type="RefSeq" id="WP_117318591.1">
    <property type="nucleotide sequence ID" value="NZ_QQSW01000014.1"/>
</dbReference>
<evidence type="ECO:0000256" key="2">
    <source>
        <dbReference type="ARBA" id="ARBA00010139"/>
    </source>
</evidence>
<dbReference type="InterPro" id="IPR036188">
    <property type="entry name" value="FAD/NAD-bd_sf"/>
</dbReference>
<dbReference type="FunFam" id="3.50.50.60:FF:000228">
    <property type="entry name" value="FAD-containing monooxygenase EthA"/>
    <property type="match status" value="1"/>
</dbReference>
<keyword evidence="3" id="KW-0285">Flavoprotein</keyword>
<evidence type="ECO:0000256" key="5">
    <source>
        <dbReference type="ARBA" id="ARBA00022857"/>
    </source>
</evidence>
<dbReference type="GO" id="GO:0050660">
    <property type="term" value="F:flavin adenine dinucleotide binding"/>
    <property type="evidence" value="ECO:0007669"/>
    <property type="project" value="InterPro"/>
</dbReference>